<name>A0A3B0VJR8_9ZZZZ</name>
<dbReference type="PANTHER" id="PTHR19211">
    <property type="entry name" value="ATP-BINDING TRANSPORT PROTEIN-RELATED"/>
    <property type="match status" value="1"/>
</dbReference>
<organism evidence="3">
    <name type="scientific">hydrothermal vent metagenome</name>
    <dbReference type="NCBI Taxonomy" id="652676"/>
    <lineage>
        <taxon>unclassified sequences</taxon>
        <taxon>metagenomes</taxon>
        <taxon>ecological metagenomes</taxon>
    </lineage>
</organism>
<accession>A0A3B0VJR8</accession>
<dbReference type="Gene3D" id="3.40.50.300">
    <property type="entry name" value="P-loop containing nucleotide triphosphate hydrolases"/>
    <property type="match status" value="1"/>
</dbReference>
<dbReference type="InterPro" id="IPR027417">
    <property type="entry name" value="P-loop_NTPase"/>
</dbReference>
<dbReference type="EMBL" id="UOEU01000301">
    <property type="protein sequence ID" value="VAW31904.1"/>
    <property type="molecule type" value="Genomic_DNA"/>
</dbReference>
<dbReference type="PANTHER" id="PTHR19211:SF14">
    <property type="entry name" value="ATP-BINDING CASSETTE SUB-FAMILY F MEMBER 1"/>
    <property type="match status" value="1"/>
</dbReference>
<dbReference type="GO" id="GO:0016887">
    <property type="term" value="F:ATP hydrolysis activity"/>
    <property type="evidence" value="ECO:0007669"/>
    <property type="project" value="InterPro"/>
</dbReference>
<proteinExistence type="predicted"/>
<dbReference type="SUPFAM" id="SSF52540">
    <property type="entry name" value="P-loop containing nucleoside triphosphate hydrolases"/>
    <property type="match status" value="1"/>
</dbReference>
<reference evidence="3" key="1">
    <citation type="submission" date="2018-06" db="EMBL/GenBank/DDBJ databases">
        <authorList>
            <person name="Zhirakovskaya E."/>
        </authorList>
    </citation>
    <scope>NUCLEOTIDE SEQUENCE</scope>
</reference>
<evidence type="ECO:0000259" key="2">
    <source>
        <dbReference type="Pfam" id="PF00005"/>
    </source>
</evidence>
<dbReference type="AlphaFoldDB" id="A0A3B0VJR8"/>
<evidence type="ECO:0000313" key="3">
    <source>
        <dbReference type="EMBL" id="VAW31904.1"/>
    </source>
</evidence>
<evidence type="ECO:0000256" key="1">
    <source>
        <dbReference type="ARBA" id="ARBA00022737"/>
    </source>
</evidence>
<dbReference type="GO" id="GO:0005524">
    <property type="term" value="F:ATP binding"/>
    <property type="evidence" value="ECO:0007669"/>
    <property type="project" value="InterPro"/>
</dbReference>
<feature type="domain" description="ABC transporter" evidence="2">
    <location>
        <begin position="16"/>
        <end position="100"/>
    </location>
</feature>
<protein>
    <recommendedName>
        <fullName evidence="2">ABC transporter domain-containing protein</fullName>
    </recommendedName>
</protein>
<dbReference type="InterPro" id="IPR003439">
    <property type="entry name" value="ABC_transporter-like_ATP-bd"/>
</dbReference>
<dbReference type="Pfam" id="PF00005">
    <property type="entry name" value="ABC_tran"/>
    <property type="match status" value="1"/>
</dbReference>
<keyword evidence="1" id="KW-0677">Repeat</keyword>
<gene>
    <name evidence="3" type="ORF">MNBD_CHLOROFLEXI01-441</name>
</gene>
<dbReference type="InterPro" id="IPR050611">
    <property type="entry name" value="ABCF"/>
</dbReference>
<sequence>MAGQLDPVAGSVRLGHSVQLGMMSQEQELLDPALTPLATIQQVAPLNETETRSFLHYFLFTGDDPLRLNGLLSFGERSRLSLARLVASGCNFLLLDEPTNHLDIPSRTMFEEALAQFEGTILAVVHDRYFMEQFATKIWVVEDQTIQLIYV</sequence>